<dbReference type="SUPFAM" id="SSF54637">
    <property type="entry name" value="Thioesterase/thiol ester dehydrase-isomerase"/>
    <property type="match status" value="1"/>
</dbReference>
<reference evidence="2 3" key="1">
    <citation type="submission" date="2020-08" db="EMBL/GenBank/DDBJ databases">
        <title>Genomic Encyclopedia of Type Strains, Phase IV (KMG-IV): sequencing the most valuable type-strain genomes for metagenomic binning, comparative biology and taxonomic classification.</title>
        <authorList>
            <person name="Goeker M."/>
        </authorList>
    </citation>
    <scope>NUCLEOTIDE SEQUENCE [LARGE SCALE GENOMIC DNA]</scope>
    <source>
        <strain evidence="2 3">DSM 28538</strain>
    </source>
</reference>
<dbReference type="AlphaFoldDB" id="A0A840NXF3"/>
<evidence type="ECO:0000259" key="1">
    <source>
        <dbReference type="Pfam" id="PF01575"/>
    </source>
</evidence>
<dbReference type="RefSeq" id="WP_183228929.1">
    <property type="nucleotide sequence ID" value="NZ_JACHIM010000004.1"/>
</dbReference>
<dbReference type="Proteomes" id="UP000561417">
    <property type="component" value="Unassembled WGS sequence"/>
</dbReference>
<proteinExistence type="predicted"/>
<dbReference type="Gene3D" id="3.10.129.10">
    <property type="entry name" value="Hotdog Thioesterase"/>
    <property type="match status" value="1"/>
</dbReference>
<evidence type="ECO:0000313" key="2">
    <source>
        <dbReference type="EMBL" id="MBB5073929.1"/>
    </source>
</evidence>
<dbReference type="Pfam" id="PF01575">
    <property type="entry name" value="MaoC_dehydratas"/>
    <property type="match status" value="1"/>
</dbReference>
<dbReference type="InterPro" id="IPR002539">
    <property type="entry name" value="MaoC-like_dom"/>
</dbReference>
<dbReference type="PANTHER" id="PTHR42993">
    <property type="entry name" value="MAOC-LIKE DEHYDRATASE DOMAIN-CONTAINING PROTEIN"/>
    <property type="match status" value="1"/>
</dbReference>
<comment type="caution">
    <text evidence="2">The sequence shown here is derived from an EMBL/GenBank/DDBJ whole genome shotgun (WGS) entry which is preliminary data.</text>
</comment>
<organism evidence="2 3">
    <name type="scientific">Bartonella callosciuri</name>
    <dbReference type="NCBI Taxonomy" id="686223"/>
    <lineage>
        <taxon>Bacteria</taxon>
        <taxon>Pseudomonadati</taxon>
        <taxon>Pseudomonadota</taxon>
        <taxon>Alphaproteobacteria</taxon>
        <taxon>Hyphomicrobiales</taxon>
        <taxon>Bartonellaceae</taxon>
        <taxon>Bartonella</taxon>
    </lineage>
</organism>
<evidence type="ECO:0000313" key="3">
    <source>
        <dbReference type="Proteomes" id="UP000561417"/>
    </source>
</evidence>
<feature type="domain" description="MaoC-like" evidence="1">
    <location>
        <begin position="11"/>
        <end position="118"/>
    </location>
</feature>
<sequence length="159" mass="17895">MRQKIAVQDVTNFIGKEIGLSQWRLVTQDMINQFAGATDDHQWIHVDEERAKKTPFGGTIAHGFLTLSLLSTLAYEALPELEGATMGINYGFDKIRFMSPVKTGARVRARFVLSDAEVRLSGRVVFHYGVTVEIEQFKKPALTAQWLIVAMVGEKYTNF</sequence>
<keyword evidence="3" id="KW-1185">Reference proteome</keyword>
<protein>
    <submittedName>
        <fullName evidence="2">Acyl dehydratase</fullName>
    </submittedName>
</protein>
<dbReference type="PANTHER" id="PTHR42993:SF1">
    <property type="entry name" value="MAOC-LIKE DEHYDRATASE DOMAIN-CONTAINING PROTEIN"/>
    <property type="match status" value="1"/>
</dbReference>
<dbReference type="InterPro" id="IPR029069">
    <property type="entry name" value="HotDog_dom_sf"/>
</dbReference>
<gene>
    <name evidence="2" type="ORF">HNQ69_001062</name>
</gene>
<dbReference type="CDD" id="cd03450">
    <property type="entry name" value="NodN"/>
    <property type="match status" value="1"/>
</dbReference>
<dbReference type="InterPro" id="IPR039375">
    <property type="entry name" value="NodN-like"/>
</dbReference>
<name>A0A840NXF3_9HYPH</name>
<dbReference type="EMBL" id="JACHIM010000004">
    <property type="protein sequence ID" value="MBB5073929.1"/>
    <property type="molecule type" value="Genomic_DNA"/>
</dbReference>
<accession>A0A840NXF3</accession>